<dbReference type="RefSeq" id="XP_007044963.2">
    <property type="nucleotide sequence ID" value="XM_007044901.2"/>
</dbReference>
<dbReference type="GeneID" id="18609668"/>
<evidence type="ECO:0000256" key="2">
    <source>
        <dbReference type="ARBA" id="ARBA00022679"/>
    </source>
</evidence>
<dbReference type="PANTHER" id="PTHR31623">
    <property type="entry name" value="F21J9.9"/>
    <property type="match status" value="1"/>
</dbReference>
<keyword evidence="2" id="KW-0808">Transferase</keyword>
<name>A0AB32VL79_THECC</name>
<dbReference type="KEGG" id="tcc:18609668"/>
<evidence type="ECO:0000313" key="4">
    <source>
        <dbReference type="Proteomes" id="UP000694886"/>
    </source>
</evidence>
<reference evidence="5" key="2">
    <citation type="submission" date="2025-08" db="UniProtKB">
        <authorList>
            <consortium name="RefSeq"/>
        </authorList>
    </citation>
    <scope>IDENTIFICATION</scope>
</reference>
<dbReference type="GO" id="GO:0016746">
    <property type="term" value="F:acyltransferase activity"/>
    <property type="evidence" value="ECO:0007669"/>
    <property type="project" value="UniProtKB-KW"/>
</dbReference>
<evidence type="ECO:0000256" key="1">
    <source>
        <dbReference type="ARBA" id="ARBA00009861"/>
    </source>
</evidence>
<dbReference type="AlphaFoldDB" id="A0AB32VL79"/>
<proteinExistence type="inferred from homology"/>
<dbReference type="Pfam" id="PF02458">
    <property type="entry name" value="Transferase"/>
    <property type="match status" value="1"/>
</dbReference>
<accession>A0AB32VL79</accession>
<gene>
    <name evidence="5" type="primary">LOC18609668</name>
</gene>
<sequence length="505" mass="56997">MRNFHLTCYIDYKMQIRFCLENNVTKTHMHLLSGSCLCMHYIRWQLEAISTICQAGTFLTPKHLPNLHFSLRLKAKMKVEVVARGIIKPSSPTPGHLRNLHFSFLDQIATPVFMPMVFFYPIDGDVNVGNFNRTEWLKKSLSETLTRFYPLAGRVKDNAFIDCSDEGVPFVQSRVKCQLSDVVRQPEPAQLNKLLPYELDNVGDLILAIQANIFDCGGMAIGVCISHKIADALSLIMFLNNWAATARGDSYTVPPRFDLATLFPARSISGFKPSTGIFKDKIVTRRFVFSASMIAALRAKYADDGASNGEFQRRPTRIEALSTFIWSRFMATTHGKPDPEKLYTVLHAVNLRTRMDPPLPEYYFGNISRFAIAIPSINSEEECFGIVSEVRDAIRKIDGDYVRKLQEGSGHLNFMKERAERITKGDVVSFSFTSLCRFPLYETDFGWGRPIWVGSASLTFKNLVVFMDTGSSGGIEAWINMKEEDMARFEGDEELLAFVCSAPDA</sequence>
<dbReference type="PANTHER" id="PTHR31623:SF17">
    <property type="entry name" value="F21J9.9"/>
    <property type="match status" value="1"/>
</dbReference>
<evidence type="ECO:0000313" key="5">
    <source>
        <dbReference type="RefSeq" id="XP_007044963.2"/>
    </source>
</evidence>
<dbReference type="Gramene" id="Tc02v2_t023540.1">
    <property type="protein sequence ID" value="Tc02v2_p023540.1"/>
    <property type="gene ID" value="Tc02v2_g023540"/>
</dbReference>
<dbReference type="Proteomes" id="UP000694886">
    <property type="component" value="Chromosome 2"/>
</dbReference>
<organism evidence="4 5">
    <name type="scientific">Theobroma cacao</name>
    <name type="common">Cacao</name>
    <name type="synonym">Cocoa</name>
    <dbReference type="NCBI Taxonomy" id="3641"/>
    <lineage>
        <taxon>Eukaryota</taxon>
        <taxon>Viridiplantae</taxon>
        <taxon>Streptophyta</taxon>
        <taxon>Embryophyta</taxon>
        <taxon>Tracheophyta</taxon>
        <taxon>Spermatophyta</taxon>
        <taxon>Magnoliopsida</taxon>
        <taxon>eudicotyledons</taxon>
        <taxon>Gunneridae</taxon>
        <taxon>Pentapetalae</taxon>
        <taxon>rosids</taxon>
        <taxon>malvids</taxon>
        <taxon>Malvales</taxon>
        <taxon>Malvaceae</taxon>
        <taxon>Byttnerioideae</taxon>
        <taxon>Theobroma</taxon>
    </lineage>
</organism>
<protein>
    <submittedName>
        <fullName evidence="5">Vinorine synthase</fullName>
    </submittedName>
</protein>
<evidence type="ECO:0000256" key="3">
    <source>
        <dbReference type="ARBA" id="ARBA00023315"/>
    </source>
</evidence>
<dbReference type="InterPro" id="IPR023213">
    <property type="entry name" value="CAT-like_dom_sf"/>
</dbReference>
<dbReference type="Gene3D" id="3.30.559.10">
    <property type="entry name" value="Chloramphenicol acetyltransferase-like domain"/>
    <property type="match status" value="2"/>
</dbReference>
<keyword evidence="3" id="KW-0012">Acyltransferase</keyword>
<reference evidence="4" key="1">
    <citation type="journal article" date="1997" name="Nucleic Acids Res.">
        <title>tRNAscan-SE: a program for improved detection of transfer RNA genes in genomic sequence.</title>
        <authorList>
            <person name="Lowe T.M."/>
            <person name="Eddy S.R."/>
        </authorList>
    </citation>
    <scope>NUCLEOTIDE SEQUENCE [LARGE SCALE GENOMIC DNA]</scope>
    <source>
        <strain evidence="4">r\B97-61/B2</strain>
    </source>
</reference>
<comment type="similarity">
    <text evidence="1">Belongs to the plant acyltransferase family.</text>
</comment>